<gene>
    <name evidence="1" type="ORF">G3446_10650</name>
</gene>
<dbReference type="AlphaFoldDB" id="A0A6M0JZ17"/>
<accession>A0A6M0JZ17</accession>
<sequence length="1091" mass="120675">MYQHGLERWPAVFAAYLTAYVVDGYGASGNSAVWPYVADALFDGKRQLSLQEQDVLWQAYRRACIRLGLEVLPAGSVSNYRVAELLHQAGVPARYIDLLAERMLHHAKLSGTPEADDPRDLALWCDALIERLVPPVPITVARAIEADRGGFYARLFLSVLSGDDADPTGSDRSTRARMAEVVASAQTDQRQLLQKGLSIPRVVWRDDLLGVELPAGGSTEWQIEVDGQGHNYLGASEARFVPFEQSLPGEVRISRGNGHTPKAIEVWADGRNNRLLAFDGTGALAGGTCLNAGEPLQVEPGPVTLVLRFRPDGDEAALTELSLDPRLYAMSCELAPGEQLKFQRGPAQVTILARSRPTLALKGQAFRGIGGNELYATTGITLRGQVPLELFADDPAALVVALSAPGREETLELPIEPSPGGELKLDLEPVFESWTPGLVRLRVELRRSGLRRAMARLATWLWVGLTRIEDRSHFYCTALPRNLDAEASDNLARDEGRCILTYRSDAKRFFRLVFAVGSERVVQFTAAVPGAFMVLKRFREGKVEEQALRKGGVLALRSDSREVLEVYSTQGGCLRLGRMHQEISPRAGLRRLHLSTLAEYLEPGINRLSIEHPSGFLEPLLQLVTPHRVLAMSSREEGGTFRIQLDLPTTADALRCAAHDILTGQELALDLVCNDTSARLDRSARGWLTCGERQVSGQFRHTLEFPLERWDTGAWLLQVEARLNGHWGSLVNEREDVYAWGILLDDVGVPTSRAWLVGQLENLEQDTAIRVFKRIHQALLPCYAPDVWNGIRWLADGWQHLARTFAPAGGQLLTELLALDALTPPETSQASWFPLLMPGVALSWIYSAEAMAYRGVGLRAGLIGEVSQIRQPLCELFLQHHLEQTLAFGFRNVMEMQCGIPPHGFSLTRYRQALAARNIDDAWSQLSREDWRPAAGDYLGPVHWRFALGSLEHRYHATLQGNAVRRGWAMHLVQALHHLRLGDLTQGLPAHLDDASGLGVLSSRPDHGGSQEQLNLQLIDRLLCVFAAVCRWESRGPALAAWNDSLQEAGLPDDAAISQALGYLLYVGRDVFEFYLLLWELVFAADADTMG</sequence>
<name>A0A6M0JZ17_9GAMM</name>
<dbReference type="RefSeq" id="WP_164452816.1">
    <property type="nucleotide sequence ID" value="NZ_JAAIJQ010000026.1"/>
</dbReference>
<proteinExistence type="predicted"/>
<dbReference type="EMBL" id="JAAIJQ010000026">
    <property type="protein sequence ID" value="NEV62344.1"/>
    <property type="molecule type" value="Genomic_DNA"/>
</dbReference>
<evidence type="ECO:0000313" key="1">
    <source>
        <dbReference type="EMBL" id="NEV62344.1"/>
    </source>
</evidence>
<organism evidence="1 2">
    <name type="scientific">Thiorhodococcus minor</name>
    <dbReference type="NCBI Taxonomy" id="57489"/>
    <lineage>
        <taxon>Bacteria</taxon>
        <taxon>Pseudomonadati</taxon>
        <taxon>Pseudomonadota</taxon>
        <taxon>Gammaproteobacteria</taxon>
        <taxon>Chromatiales</taxon>
        <taxon>Chromatiaceae</taxon>
        <taxon>Thiorhodococcus</taxon>
    </lineage>
</organism>
<evidence type="ECO:0000313" key="2">
    <source>
        <dbReference type="Proteomes" id="UP000483379"/>
    </source>
</evidence>
<comment type="caution">
    <text evidence="1">The sequence shown here is derived from an EMBL/GenBank/DDBJ whole genome shotgun (WGS) entry which is preliminary data.</text>
</comment>
<keyword evidence="2" id="KW-1185">Reference proteome</keyword>
<dbReference type="Proteomes" id="UP000483379">
    <property type="component" value="Unassembled WGS sequence"/>
</dbReference>
<protein>
    <submittedName>
        <fullName evidence="1">Uncharacterized protein</fullName>
    </submittedName>
</protein>
<reference evidence="1 2" key="1">
    <citation type="submission" date="2020-02" db="EMBL/GenBank/DDBJ databases">
        <title>Genome sequences of Thiorhodococcus mannitoliphagus and Thiorhodococcus minor, purple sulfur photosynthetic bacteria in the gammaproteobacterial family, Chromatiaceae.</title>
        <authorList>
            <person name="Aviles F.A."/>
            <person name="Meyer T.E."/>
            <person name="Kyndt J.A."/>
        </authorList>
    </citation>
    <scope>NUCLEOTIDE SEQUENCE [LARGE SCALE GENOMIC DNA]</scope>
    <source>
        <strain evidence="1 2">DSM 11518</strain>
    </source>
</reference>